<evidence type="ECO:0000256" key="2">
    <source>
        <dbReference type="ARBA" id="ARBA00005751"/>
    </source>
</evidence>
<dbReference type="RefSeq" id="WP_120103443.1">
    <property type="nucleotide sequence ID" value="NZ_QKNY01000018.1"/>
</dbReference>
<keyword evidence="16" id="KW-1185">Reference proteome</keyword>
<keyword evidence="7 10" id="KW-1133">Transmembrane helix</keyword>
<dbReference type="Proteomes" id="UP000276588">
    <property type="component" value="Unassembled WGS sequence"/>
</dbReference>
<dbReference type="Gene3D" id="1.10.3370.10">
    <property type="entry name" value="SecY subunit domain"/>
    <property type="match status" value="1"/>
</dbReference>
<sequence length="492" mass="53111">MGWKEAAEPVLTRMPTVARPEGHVPFKRKLLWTASVLMVYFFLTNIQLFGLGGQGSDIFGQFRSIIAGGQGSVLQVGIGPIVTASIVLQLLGGANLLGLDTENDPRDQILYQGLQKFLVVVMTALTAAPMVFSGGFLPANQALGQSLGVGTFGVQLIIFAQVFVGGILILFLDEIVSKWGVGSGVGLFIIAGVSQQLIGGILSWQGLGTTTGILASWYGILFGDLSLGPTFTGQWFQSILFDPGSILALFTTLLIFVIVVYAESVRVEIPLSHTRVRGARGRFPVKLIYASVLPMILVRALQANIQFVGQILYSQLGNGLPAILGQYSDGQPIGGLFYYLAPIQSRQDWMWFLGLTPGGIDPWQIGIRVGIDLIFMIVGGAIFAIFWVETTGMGPEATAEQIQDSGMQIPGFRRNPQVVEKVMERYIPQVTVIGGALVGLLAVMANMLGTIGNVSGTGLLLTVSITYKLYEEIAEEQLMEMHPMMRQMFGNE</sequence>
<dbReference type="InterPro" id="IPR030659">
    <property type="entry name" value="SecY_CS"/>
</dbReference>
<dbReference type="InterPro" id="IPR019561">
    <property type="entry name" value="Translocon_Sec61/SecY_plug_dom"/>
</dbReference>
<feature type="transmembrane region" description="Helical" evidence="10">
    <location>
        <begin position="30"/>
        <end position="52"/>
    </location>
</feature>
<dbReference type="InterPro" id="IPR023201">
    <property type="entry name" value="SecY_dom_sf"/>
</dbReference>
<evidence type="ECO:0000256" key="13">
    <source>
        <dbReference type="RuleBase" id="RU004349"/>
    </source>
</evidence>
<feature type="transmembrane region" description="Helical" evidence="10">
    <location>
        <begin position="283"/>
        <end position="301"/>
    </location>
</feature>
<feature type="transmembrane region" description="Helical" evidence="10">
    <location>
        <begin position="240"/>
        <end position="262"/>
    </location>
</feature>
<dbReference type="NCBIfam" id="TIGR00967">
    <property type="entry name" value="3a0501s007"/>
    <property type="match status" value="1"/>
</dbReference>
<keyword evidence="3 10" id="KW-0813">Transport</keyword>
<feature type="domain" description="Translocon Sec61/SecY plug" evidence="14">
    <location>
        <begin position="39"/>
        <end position="71"/>
    </location>
</feature>
<evidence type="ECO:0000256" key="5">
    <source>
        <dbReference type="ARBA" id="ARBA00022692"/>
    </source>
</evidence>
<evidence type="ECO:0000256" key="10">
    <source>
        <dbReference type="HAMAP-Rule" id="MF_01465"/>
    </source>
</evidence>
<keyword evidence="8 10" id="KW-0811">Translocation</keyword>
<evidence type="ECO:0000313" key="15">
    <source>
        <dbReference type="EMBL" id="RJX42132.1"/>
    </source>
</evidence>
<accession>A0A3A6PNW9</accession>
<feature type="transmembrane region" description="Helical" evidence="10">
    <location>
        <begin position="426"/>
        <end position="445"/>
    </location>
</feature>
<feature type="transmembrane region" description="Helical" evidence="10">
    <location>
        <begin position="73"/>
        <end position="97"/>
    </location>
</feature>
<comment type="subunit">
    <text evidence="10">Component of the Sec protein translocase complex. Heterotrimer consisting of alpha (SecY), beta (SecG) and gamma (SecE) subunits. The heterotrimers can form oligomers, although 1 heterotrimer is thought to be able to translocate proteins. Interacts with the ribosome. May interact with SecDF, and other proteins may be involved.</text>
</comment>
<comment type="caution">
    <text evidence="15">The sequence shown here is derived from an EMBL/GenBank/DDBJ whole genome shotgun (WGS) entry which is preliminary data.</text>
</comment>
<evidence type="ECO:0000256" key="12">
    <source>
        <dbReference type="RuleBase" id="RU003484"/>
    </source>
</evidence>
<protein>
    <recommendedName>
        <fullName evidence="10 11">Protein translocase subunit SecY</fullName>
    </recommendedName>
    <alternativeName>
        <fullName evidence="10">Protein transport protein SEC61 subunit alpha homolog</fullName>
    </alternativeName>
</protein>
<dbReference type="FunFam" id="1.10.3370.10:FF:000013">
    <property type="entry name" value="Protein translocase subunit SecY"/>
    <property type="match status" value="1"/>
</dbReference>
<dbReference type="Pfam" id="PF00344">
    <property type="entry name" value="SecY"/>
    <property type="match status" value="1"/>
</dbReference>
<dbReference type="GO" id="GO:0006605">
    <property type="term" value="P:protein targeting"/>
    <property type="evidence" value="ECO:0007669"/>
    <property type="project" value="UniProtKB-UniRule"/>
</dbReference>
<evidence type="ECO:0000256" key="1">
    <source>
        <dbReference type="ARBA" id="ARBA00004127"/>
    </source>
</evidence>
<keyword evidence="5 10" id="KW-0812">Transmembrane</keyword>
<comment type="subcellular location">
    <subcellularLocation>
        <location evidence="10">Cell membrane</location>
        <topology evidence="10">Multi-pass membrane protein</topology>
    </subcellularLocation>
    <subcellularLocation>
        <location evidence="1">Endomembrane system</location>
        <topology evidence="1">Multi-pass membrane protein</topology>
    </subcellularLocation>
    <subcellularLocation>
        <location evidence="12">Membrane</location>
        <topology evidence="12">Multi-pass membrane protein</topology>
    </subcellularLocation>
</comment>
<evidence type="ECO:0000256" key="9">
    <source>
        <dbReference type="ARBA" id="ARBA00023136"/>
    </source>
</evidence>
<dbReference type="HAMAP" id="MF_01465">
    <property type="entry name" value="SecY"/>
    <property type="match status" value="1"/>
</dbReference>
<dbReference type="AlphaFoldDB" id="A0A3A6PNW9"/>
<feature type="transmembrane region" description="Helical" evidence="10">
    <location>
        <begin position="176"/>
        <end position="194"/>
    </location>
</feature>
<reference evidence="15 16" key="1">
    <citation type="submission" date="2018-06" db="EMBL/GenBank/DDBJ databases">
        <title>Halonotius sp. F13-13 a new haloarchaeeon isolated from a solar saltern from Isla Cristina, Huelva, Spain.</title>
        <authorList>
            <person name="Duran-Viseras A."/>
            <person name="Sanchez-Porro C."/>
            <person name="Ventosa A."/>
        </authorList>
    </citation>
    <scope>NUCLEOTIDE SEQUENCE [LARGE SCALE GENOMIC DNA]</scope>
    <source>
        <strain evidence="15 16">F13-13</strain>
    </source>
</reference>
<evidence type="ECO:0000256" key="4">
    <source>
        <dbReference type="ARBA" id="ARBA00022475"/>
    </source>
</evidence>
<gene>
    <name evidence="10 15" type="primary">secY</name>
    <name evidence="15" type="ORF">DM826_10815</name>
</gene>
<comment type="caution">
    <text evidence="10">Lacks conserved residue(s) required for the propagation of feature annotation.</text>
</comment>
<feature type="transmembrane region" description="Helical" evidence="10">
    <location>
        <begin position="365"/>
        <end position="388"/>
    </location>
</feature>
<comment type="similarity">
    <text evidence="2 10 13">Belongs to the SecY/SEC61-alpha family.</text>
</comment>
<dbReference type="PROSITE" id="PS00755">
    <property type="entry name" value="SECY_1"/>
    <property type="match status" value="1"/>
</dbReference>
<keyword evidence="4 10" id="KW-1003">Cell membrane</keyword>
<dbReference type="OrthoDB" id="371914at2157"/>
<evidence type="ECO:0000256" key="11">
    <source>
        <dbReference type="RuleBase" id="RU000537"/>
    </source>
</evidence>
<dbReference type="EMBL" id="QKNY01000018">
    <property type="protein sequence ID" value="RJX42132.1"/>
    <property type="molecule type" value="Genomic_DNA"/>
</dbReference>
<dbReference type="InterPro" id="IPR026593">
    <property type="entry name" value="SecY"/>
</dbReference>
<dbReference type="GO" id="GO:0065002">
    <property type="term" value="P:intracellular protein transmembrane transport"/>
    <property type="evidence" value="ECO:0007669"/>
    <property type="project" value="UniProtKB-UniRule"/>
</dbReference>
<feature type="transmembrane region" description="Helical" evidence="10">
    <location>
        <begin position="149"/>
        <end position="170"/>
    </location>
</feature>
<dbReference type="GO" id="GO:0012505">
    <property type="term" value="C:endomembrane system"/>
    <property type="evidence" value="ECO:0007669"/>
    <property type="project" value="UniProtKB-SubCell"/>
</dbReference>
<organism evidence="15 16">
    <name type="scientific">Halonotius aquaticus</name>
    <dbReference type="NCBI Taxonomy" id="2216978"/>
    <lineage>
        <taxon>Archaea</taxon>
        <taxon>Methanobacteriati</taxon>
        <taxon>Methanobacteriota</taxon>
        <taxon>Stenosarchaea group</taxon>
        <taxon>Halobacteria</taxon>
        <taxon>Halobacteriales</taxon>
        <taxon>Haloferacaceae</taxon>
        <taxon>Halonotius</taxon>
    </lineage>
</organism>
<comment type="function">
    <text evidence="10 11">The central subunit of the protein translocation channel SecYEG. Consists of two halves formed by TMs 1-5 and 6-10. These two domains form a lateral gate at the front which open onto the bilayer between TMs 2 and 7, and are clamped together by SecE at the back. The channel is closed by both a pore ring composed of hydrophobic SecY resides and a short helix (helix 2A) on the extracellular side of the membrane which forms a plug. The plug probably moves laterally to allow the channel to open. The ring and the pore may move independently.</text>
</comment>
<evidence type="ECO:0000256" key="7">
    <source>
        <dbReference type="ARBA" id="ARBA00022989"/>
    </source>
</evidence>
<dbReference type="GO" id="GO:0005886">
    <property type="term" value="C:plasma membrane"/>
    <property type="evidence" value="ECO:0007669"/>
    <property type="project" value="UniProtKB-SubCell"/>
</dbReference>
<proteinExistence type="inferred from homology"/>
<evidence type="ECO:0000256" key="6">
    <source>
        <dbReference type="ARBA" id="ARBA00022927"/>
    </source>
</evidence>
<dbReference type="InterPro" id="IPR002208">
    <property type="entry name" value="SecY/SEC61-alpha"/>
</dbReference>
<evidence type="ECO:0000259" key="14">
    <source>
        <dbReference type="Pfam" id="PF10559"/>
    </source>
</evidence>
<keyword evidence="9 10" id="KW-0472">Membrane</keyword>
<evidence type="ECO:0000256" key="3">
    <source>
        <dbReference type="ARBA" id="ARBA00022448"/>
    </source>
</evidence>
<dbReference type="NCBIfam" id="NF006341">
    <property type="entry name" value="PRK08568.1-5"/>
    <property type="match status" value="1"/>
</dbReference>
<keyword evidence="6 10" id="KW-0653">Protein transport</keyword>
<dbReference type="PROSITE" id="PS00756">
    <property type="entry name" value="SECY_2"/>
    <property type="match status" value="1"/>
</dbReference>
<feature type="transmembrane region" description="Helical" evidence="10">
    <location>
        <begin position="117"/>
        <end position="137"/>
    </location>
</feature>
<evidence type="ECO:0000313" key="16">
    <source>
        <dbReference type="Proteomes" id="UP000276588"/>
    </source>
</evidence>
<dbReference type="SUPFAM" id="SSF103491">
    <property type="entry name" value="Preprotein translocase SecY subunit"/>
    <property type="match status" value="1"/>
</dbReference>
<name>A0A3A6PNW9_9EURY</name>
<dbReference type="PANTHER" id="PTHR10906">
    <property type="entry name" value="SECY/SEC61-ALPHA FAMILY MEMBER"/>
    <property type="match status" value="1"/>
</dbReference>
<dbReference type="PIRSF" id="PIRSF004557">
    <property type="entry name" value="SecY"/>
    <property type="match status" value="1"/>
</dbReference>
<evidence type="ECO:0000256" key="8">
    <source>
        <dbReference type="ARBA" id="ARBA00023010"/>
    </source>
</evidence>
<dbReference type="Pfam" id="PF10559">
    <property type="entry name" value="Plug_translocon"/>
    <property type="match status" value="1"/>
</dbReference>